<evidence type="ECO:0000256" key="1">
    <source>
        <dbReference type="SAM" id="MobiDB-lite"/>
    </source>
</evidence>
<dbReference type="Proteomes" id="UP001498398">
    <property type="component" value="Unassembled WGS sequence"/>
</dbReference>
<proteinExistence type="predicted"/>
<dbReference type="EMBL" id="JBANRG010000054">
    <property type="protein sequence ID" value="KAK7443451.1"/>
    <property type="molecule type" value="Genomic_DNA"/>
</dbReference>
<organism evidence="2 3">
    <name type="scientific">Marasmiellus scandens</name>
    <dbReference type="NCBI Taxonomy" id="2682957"/>
    <lineage>
        <taxon>Eukaryota</taxon>
        <taxon>Fungi</taxon>
        <taxon>Dikarya</taxon>
        <taxon>Basidiomycota</taxon>
        <taxon>Agaricomycotina</taxon>
        <taxon>Agaricomycetes</taxon>
        <taxon>Agaricomycetidae</taxon>
        <taxon>Agaricales</taxon>
        <taxon>Marasmiineae</taxon>
        <taxon>Omphalotaceae</taxon>
        <taxon>Marasmiellus</taxon>
    </lineage>
</organism>
<reference evidence="2 3" key="1">
    <citation type="submission" date="2024-01" db="EMBL/GenBank/DDBJ databases">
        <title>A draft genome for the cacao thread blight pathogen Marasmiellus scandens.</title>
        <authorList>
            <person name="Baruah I.K."/>
            <person name="Leung J."/>
            <person name="Bukari Y."/>
            <person name="Amoako-Attah I."/>
            <person name="Meinhardt L.W."/>
            <person name="Bailey B.A."/>
            <person name="Cohen S.P."/>
        </authorList>
    </citation>
    <scope>NUCLEOTIDE SEQUENCE [LARGE SCALE GENOMIC DNA]</scope>
    <source>
        <strain evidence="2 3">GH-19</strain>
    </source>
</reference>
<feature type="compositionally biased region" description="Acidic residues" evidence="1">
    <location>
        <begin position="71"/>
        <end position="100"/>
    </location>
</feature>
<evidence type="ECO:0000313" key="3">
    <source>
        <dbReference type="Proteomes" id="UP001498398"/>
    </source>
</evidence>
<evidence type="ECO:0008006" key="4">
    <source>
        <dbReference type="Google" id="ProtNLM"/>
    </source>
</evidence>
<feature type="region of interest" description="Disordered" evidence="1">
    <location>
        <begin position="25"/>
        <end position="114"/>
    </location>
</feature>
<sequence>MCFCGGSVGHVTTFKHSQVFETEAGVDKQSLPKYDENSNVVNCSEPSWDSEESDEEMDEDVGSDELNMATDIEDGYADSESSAQEESDLDLGPEDGEVDDINGLGFESLGFGSY</sequence>
<comment type="caution">
    <text evidence="2">The sequence shown here is derived from an EMBL/GenBank/DDBJ whole genome shotgun (WGS) entry which is preliminary data.</text>
</comment>
<gene>
    <name evidence="2" type="ORF">VKT23_015624</name>
</gene>
<name>A0ABR1IZA9_9AGAR</name>
<accession>A0ABR1IZA9</accession>
<keyword evidence="3" id="KW-1185">Reference proteome</keyword>
<evidence type="ECO:0000313" key="2">
    <source>
        <dbReference type="EMBL" id="KAK7443451.1"/>
    </source>
</evidence>
<protein>
    <recommendedName>
        <fullName evidence="4">Recombination activating protein 2</fullName>
    </recommendedName>
</protein>
<feature type="compositionally biased region" description="Acidic residues" evidence="1">
    <location>
        <begin position="48"/>
        <end position="63"/>
    </location>
</feature>